<evidence type="ECO:0000313" key="8">
    <source>
        <dbReference type="Proteomes" id="UP000516480"/>
    </source>
</evidence>
<proteinExistence type="predicted"/>
<dbReference type="EMBL" id="LT608254">
    <property type="protein sequence ID" value="SCO59856.1"/>
    <property type="molecule type" value="Genomic_DNA"/>
</dbReference>
<dbReference type="SUPFAM" id="SSF53383">
    <property type="entry name" value="PLP-dependent transferases"/>
    <property type="match status" value="1"/>
</dbReference>
<dbReference type="Proteomes" id="UP000516480">
    <property type="component" value="Chromosome 6"/>
</dbReference>
<dbReference type="Gene3D" id="3.40.640.10">
    <property type="entry name" value="Type I PLP-dependent aspartate aminotransferase-like (Major domain)"/>
    <property type="match status" value="1"/>
</dbReference>
<keyword evidence="3" id="KW-0808">Transferase</keyword>
<keyword evidence="1" id="KW-0663">Pyridoxal phosphate</keyword>
<dbReference type="InterPro" id="IPR015422">
    <property type="entry name" value="PyrdxlP-dep_Trfase_small"/>
</dbReference>
<dbReference type="Proteomes" id="UP000219974">
    <property type="component" value="Chromosome 6"/>
</dbReference>
<evidence type="ECO:0000313" key="4">
    <source>
        <dbReference type="EMBL" id="SCO59130.1"/>
    </source>
</evidence>
<dbReference type="InterPro" id="IPR015424">
    <property type="entry name" value="PyrdxlP-dep_Trfase"/>
</dbReference>
<dbReference type="Pfam" id="PF00266">
    <property type="entry name" value="Aminotran_5"/>
    <property type="match status" value="2"/>
</dbReference>
<protein>
    <submittedName>
        <fullName evidence="3">Cysteine desulfurase</fullName>
        <ecNumber evidence="3">2.8.1.7</ecNumber>
    </submittedName>
</protein>
<dbReference type="GO" id="GO:0031071">
    <property type="term" value="F:cysteine desulfurase activity"/>
    <property type="evidence" value="ECO:0007669"/>
    <property type="project" value="UniProtKB-EC"/>
</dbReference>
<evidence type="ECO:0000259" key="2">
    <source>
        <dbReference type="Pfam" id="PF00266"/>
    </source>
</evidence>
<evidence type="ECO:0000313" key="3">
    <source>
        <dbReference type="EMBL" id="SCM19792.1"/>
    </source>
</evidence>
<dbReference type="EC" id="2.8.1.7" evidence="3"/>
<dbReference type="VEuPathDB" id="PlasmoDB:PBANKA_0614300"/>
<accession>A0A1C6Y946</accession>
<feature type="domain" description="Aminotransferase class V" evidence="2">
    <location>
        <begin position="484"/>
        <end position="549"/>
    </location>
</feature>
<dbReference type="Gene3D" id="3.90.1150.10">
    <property type="entry name" value="Aspartate Aminotransferase, domain 1"/>
    <property type="match status" value="1"/>
</dbReference>
<evidence type="ECO:0000313" key="6">
    <source>
        <dbReference type="Proteomes" id="UP000219860"/>
    </source>
</evidence>
<dbReference type="PANTHER" id="PTHR43586:SF8">
    <property type="entry name" value="CYSTEINE DESULFURASE 1, CHLOROPLASTIC"/>
    <property type="match status" value="1"/>
</dbReference>
<dbReference type="EMBL" id="LT608270">
    <property type="protein sequence ID" value="SCO59130.1"/>
    <property type="molecule type" value="Genomic_DNA"/>
</dbReference>
<organism evidence="3 8">
    <name type="scientific">Plasmodium berghei</name>
    <dbReference type="NCBI Taxonomy" id="5821"/>
    <lineage>
        <taxon>Eukaryota</taxon>
        <taxon>Sar</taxon>
        <taxon>Alveolata</taxon>
        <taxon>Apicomplexa</taxon>
        <taxon>Aconoidasida</taxon>
        <taxon>Haemosporida</taxon>
        <taxon>Plasmodiidae</taxon>
        <taxon>Plasmodium</taxon>
        <taxon>Plasmodium (Vinckeia)</taxon>
    </lineage>
</organism>
<reference evidence="6 7" key="1">
    <citation type="submission" date="2016-08" db="EMBL/GenBank/DDBJ databases">
        <authorList>
            <consortium name="Pathogen Informatics"/>
        </authorList>
    </citation>
    <scope>NUCLEOTIDE SEQUENCE [LARGE SCALE GENOMIC DNA]</scope>
    <source>
        <strain evidence="3 8">NK65 ny</strain>
        <strain evidence="5 6">SP11 Antwerpcl1</strain>
        <strain evidence="4 7">SP11 RLL</strain>
    </source>
</reference>
<evidence type="ECO:0000313" key="5">
    <source>
        <dbReference type="EMBL" id="SCO59856.1"/>
    </source>
</evidence>
<sequence>MNNESICILLLLFVKITSYYSYYISPLKKNIYTRTIYKGHILKLKNDKPEIDNNIINYFKNIRSDYPFFQQNNSPIYFDNAATTHKPKSVIEVSLSIKKKKNNNIKKNNNLSRYIHVNFYIIYTLIFFSQKIKNFYYYNNSNIHRGIYKISRNATDNYEHVRNIVQKYINCDSSDEIIFTSGATYGINMVCNIIMDKIIKNENDEIYISYLEHNSNIIPWQENIRNKKKGKLKYIPLKKNGYINIKKFVEKINDNTKIVSINHVSNVLGNIQNINLIIKKIKKKNPNIIVIIDAAQSFPHLKYDIKKMKLKNEDPDILVTSGHKFCAPFGSGFVYIKKKLTHTSKTNPFLYGSNIITDVNKYRSKFVSSPYIFETGTQNISAILAMGEAIKYLQKINDEGNAYKYEMYLYDLFLFYLRSFLTNHLVELPYIPEPNTPIKPDKMRTTMQVRNSKVDDKYFHSEIQNQDNDYLKIFVHNTRKDNKKKIAILPLWSLNFTSFDLVTFLDFKNICIRSGHHCASLLHNNFFNINESSRISIMFYNTPEEVQYLAEQISATTHMLHSMRRNGKAV</sequence>
<dbReference type="InterPro" id="IPR015421">
    <property type="entry name" value="PyrdxlP-dep_Trfase_major"/>
</dbReference>
<dbReference type="OrthoDB" id="420046at2759"/>
<feature type="domain" description="Aminotransferase class V" evidence="2">
    <location>
        <begin position="130"/>
        <end position="399"/>
    </location>
</feature>
<evidence type="ECO:0000256" key="1">
    <source>
        <dbReference type="ARBA" id="ARBA00022898"/>
    </source>
</evidence>
<dbReference type="Proteomes" id="UP000219860">
    <property type="component" value="Chromosome 6"/>
</dbReference>
<gene>
    <name evidence="3" type="primary">SufS</name>
    <name evidence="3" type="ORF">PBNK65NY_000104100</name>
    <name evidence="5" type="ORF">PBSP11A_000104300</name>
    <name evidence="4" type="ORF">PBSP11RLL_000104400</name>
</gene>
<dbReference type="InterPro" id="IPR000192">
    <property type="entry name" value="Aminotrans_V_dom"/>
</dbReference>
<dbReference type="PANTHER" id="PTHR43586">
    <property type="entry name" value="CYSTEINE DESULFURASE"/>
    <property type="match status" value="1"/>
</dbReference>
<dbReference type="EMBL" id="LT608142">
    <property type="protein sequence ID" value="SCM19792.1"/>
    <property type="molecule type" value="Genomic_DNA"/>
</dbReference>
<evidence type="ECO:0000313" key="7">
    <source>
        <dbReference type="Proteomes" id="UP000219974"/>
    </source>
</evidence>
<dbReference type="AlphaFoldDB" id="A0A1C6Y946"/>
<name>A0A1C6Y946_PLABE</name>